<feature type="region of interest" description="Disordered" evidence="1">
    <location>
        <begin position="377"/>
        <end position="426"/>
    </location>
</feature>
<dbReference type="InterPro" id="IPR013783">
    <property type="entry name" value="Ig-like_fold"/>
</dbReference>
<dbReference type="AlphaFoldDB" id="A0A3B5AA28"/>
<reference evidence="5" key="1">
    <citation type="submission" date="2023-09" db="UniProtKB">
        <authorList>
            <consortium name="Ensembl"/>
        </authorList>
    </citation>
    <scope>IDENTIFICATION</scope>
</reference>
<feature type="domain" description="Fibronectin type-III" evidence="3">
    <location>
        <begin position="15"/>
        <end position="58"/>
    </location>
</feature>
<name>A0A3B5AA28_9TELE</name>
<dbReference type="Pfam" id="PF01108">
    <property type="entry name" value="Tissue_fac"/>
    <property type="match status" value="1"/>
</dbReference>
<dbReference type="STRING" id="144197.ENSSPAP00000017605"/>
<dbReference type="PANTHER" id="PTHR20859">
    <property type="entry name" value="INTERFERON/INTERLEUKIN RECEPTOR"/>
    <property type="match status" value="1"/>
</dbReference>
<keyword evidence="2" id="KW-0472">Membrane</keyword>
<evidence type="ECO:0000256" key="1">
    <source>
        <dbReference type="SAM" id="MobiDB-lite"/>
    </source>
</evidence>
<dbReference type="Ensembl" id="ENSSPAT00000017878.1">
    <property type="protein sequence ID" value="ENSSPAP00000017605.1"/>
    <property type="gene ID" value="ENSSPAG00000013293.1"/>
</dbReference>
<evidence type="ECO:0000259" key="3">
    <source>
        <dbReference type="Pfam" id="PF01108"/>
    </source>
</evidence>
<proteinExistence type="predicted"/>
<dbReference type="InterPro" id="IPR050650">
    <property type="entry name" value="Type-II_Cytokine-TF_Rcpt"/>
</dbReference>
<feature type="compositionally biased region" description="Basic and acidic residues" evidence="1">
    <location>
        <begin position="293"/>
        <end position="304"/>
    </location>
</feature>
<evidence type="ECO:0000259" key="4">
    <source>
        <dbReference type="Pfam" id="PF09294"/>
    </source>
</evidence>
<dbReference type="InterPro" id="IPR036116">
    <property type="entry name" value="FN3_sf"/>
</dbReference>
<feature type="domain" description="Interferon/interleukin receptor" evidence="4">
    <location>
        <begin position="68"/>
        <end position="171"/>
    </location>
</feature>
<dbReference type="SUPFAM" id="SSF49265">
    <property type="entry name" value="Fibronectin type III"/>
    <property type="match status" value="2"/>
</dbReference>
<sequence>KPVDLFLNLNVSLCFSSVSSSPPSPVNVSFSSVNLRNVLHWFPAGGAPEHTHFTVEYAVCFLSTLPASFGPPLVSVERLKNNSVIVTLTGPMRFQPNNHTPVVSMATLYPQMTYNLSIQNSHRNQVVSTNKVQLKYQLLDYSTEYCFSAQSAFLSMPIQCQSSARHCITTPKDPVIEQMQWVVVGVVVPSLCVCLIAVAAYLLHHYLTGKDQKSPYILLNVILISVINNDSLSEARVATSNPSKPQLRITGAAPPPSYFPQGAETPPLLGEHWDDSSVDYGFVSPAPKINDRRCEDKTKEDDHSAGGYAPQARSAHTCKPIHMTEVSTPGQQTGLLGVPLNLKKEVGWEETIHEEMRVRADWKKEVDKDENVPLLSGYASQNVQNTPRSDQSDLLPDDYGIVRPAAAPHDDYHDDDGEEEEEQGAICVNWDPETRKLVLPEFGGGRGLMLPYRGRPDMMGGEDEEAYVMKGELKLENVFVRQASEEEEAQRQLEKVRATRWEVDDILTKWNLTISMDQ</sequence>
<keyword evidence="2" id="KW-0812">Transmembrane</keyword>
<feature type="transmembrane region" description="Helical" evidence="2">
    <location>
        <begin position="181"/>
        <end position="203"/>
    </location>
</feature>
<protein>
    <submittedName>
        <fullName evidence="5">Uncharacterized LOC103369148</fullName>
    </submittedName>
</protein>
<feature type="compositionally biased region" description="Acidic residues" evidence="1">
    <location>
        <begin position="413"/>
        <end position="423"/>
    </location>
</feature>
<evidence type="ECO:0000256" key="2">
    <source>
        <dbReference type="SAM" id="Phobius"/>
    </source>
</evidence>
<dbReference type="PANTHER" id="PTHR20859:SF86">
    <property type="entry name" value="INTERLEUKIN-20 RECEPTOR SUBUNIT ALPHA"/>
    <property type="match status" value="1"/>
</dbReference>
<evidence type="ECO:0000313" key="5">
    <source>
        <dbReference type="Ensembl" id="ENSSPAP00000017605.1"/>
    </source>
</evidence>
<dbReference type="Gene3D" id="2.60.40.10">
    <property type="entry name" value="Immunoglobulins"/>
    <property type="match status" value="2"/>
</dbReference>
<dbReference type="Pfam" id="PF09294">
    <property type="entry name" value="Interfer-bind"/>
    <property type="match status" value="1"/>
</dbReference>
<dbReference type="InterPro" id="IPR003961">
    <property type="entry name" value="FN3_dom"/>
</dbReference>
<dbReference type="GeneTree" id="ENSGT00940000157314"/>
<organism evidence="5">
    <name type="scientific">Stegastes partitus</name>
    <name type="common">bicolor damselfish</name>
    <dbReference type="NCBI Taxonomy" id="144197"/>
    <lineage>
        <taxon>Eukaryota</taxon>
        <taxon>Metazoa</taxon>
        <taxon>Chordata</taxon>
        <taxon>Craniata</taxon>
        <taxon>Vertebrata</taxon>
        <taxon>Euteleostomi</taxon>
        <taxon>Actinopterygii</taxon>
        <taxon>Neopterygii</taxon>
        <taxon>Teleostei</taxon>
        <taxon>Neoteleostei</taxon>
        <taxon>Acanthomorphata</taxon>
        <taxon>Ovalentaria</taxon>
        <taxon>Pomacentridae</taxon>
        <taxon>Stegastes</taxon>
    </lineage>
</organism>
<dbReference type="InterPro" id="IPR015373">
    <property type="entry name" value="Interferon/interleukin_rcp_dom"/>
</dbReference>
<accession>A0A3B5AA28</accession>
<dbReference type="GO" id="GO:0005886">
    <property type="term" value="C:plasma membrane"/>
    <property type="evidence" value="ECO:0007669"/>
    <property type="project" value="TreeGrafter"/>
</dbReference>
<keyword evidence="2" id="KW-1133">Transmembrane helix</keyword>
<feature type="region of interest" description="Disordered" evidence="1">
    <location>
        <begin position="293"/>
        <end position="313"/>
    </location>
</feature>
<feature type="compositionally biased region" description="Polar residues" evidence="1">
    <location>
        <begin position="378"/>
        <end position="389"/>
    </location>
</feature>
<dbReference type="GO" id="GO:0004896">
    <property type="term" value="F:cytokine receptor activity"/>
    <property type="evidence" value="ECO:0007669"/>
    <property type="project" value="TreeGrafter"/>
</dbReference>